<gene>
    <name evidence="15" type="ORF">SAMN06295970_108143</name>
</gene>
<evidence type="ECO:0000256" key="10">
    <source>
        <dbReference type="ARBA" id="ARBA00023316"/>
    </source>
</evidence>
<comment type="catalytic activity">
    <reaction evidence="11">
        <text>Preferential cleavage: (Ac)2-L-Lys-D-Ala-|-D-Ala. Also transpeptidation of peptidyl-alanyl moieties that are N-acyl substituents of D-alanine.</text>
        <dbReference type="EC" id="3.4.16.4"/>
    </reaction>
</comment>
<keyword evidence="16" id="KW-1185">Reference proteome</keyword>
<evidence type="ECO:0000313" key="16">
    <source>
        <dbReference type="Proteomes" id="UP001158049"/>
    </source>
</evidence>
<evidence type="ECO:0000256" key="12">
    <source>
        <dbReference type="RuleBase" id="RU004016"/>
    </source>
</evidence>
<dbReference type="InterPro" id="IPR012338">
    <property type="entry name" value="Beta-lactam/transpept-like"/>
</dbReference>
<keyword evidence="4" id="KW-0121">Carboxypeptidase</keyword>
<evidence type="ECO:0000256" key="1">
    <source>
        <dbReference type="ARBA" id="ARBA00004752"/>
    </source>
</evidence>
<evidence type="ECO:0000256" key="8">
    <source>
        <dbReference type="ARBA" id="ARBA00022960"/>
    </source>
</evidence>
<feature type="chain" id="PRO_5046328143" description="serine-type D-Ala-D-Ala carboxypeptidase" evidence="13">
    <location>
        <begin position="28"/>
        <end position="404"/>
    </location>
</feature>
<evidence type="ECO:0000256" key="6">
    <source>
        <dbReference type="ARBA" id="ARBA00022729"/>
    </source>
</evidence>
<dbReference type="PANTHER" id="PTHR21581:SF6">
    <property type="entry name" value="TRAFFICKING PROTEIN PARTICLE COMPLEX SUBUNIT 12"/>
    <property type="match status" value="1"/>
</dbReference>
<evidence type="ECO:0000256" key="11">
    <source>
        <dbReference type="ARBA" id="ARBA00034000"/>
    </source>
</evidence>
<dbReference type="EC" id="3.4.16.4" evidence="3"/>
<evidence type="ECO:0000313" key="15">
    <source>
        <dbReference type="EMBL" id="SMP62533.1"/>
    </source>
</evidence>
<evidence type="ECO:0000259" key="14">
    <source>
        <dbReference type="SMART" id="SM00936"/>
    </source>
</evidence>
<keyword evidence="6 13" id="KW-0732">Signal</keyword>
<dbReference type="InterPro" id="IPR012907">
    <property type="entry name" value="Peptidase_S11_C"/>
</dbReference>
<dbReference type="Pfam" id="PF07943">
    <property type="entry name" value="PBP5_C"/>
    <property type="match status" value="1"/>
</dbReference>
<feature type="domain" description="Peptidase S11 D-Ala-D-Ala carboxypeptidase A C-terminal" evidence="14">
    <location>
        <begin position="298"/>
        <end position="388"/>
    </location>
</feature>
<dbReference type="SMART" id="SM00936">
    <property type="entry name" value="PBP5_C"/>
    <property type="match status" value="1"/>
</dbReference>
<organism evidence="15 16">
    <name type="scientific">Noviherbaspirillum suwonense</name>
    <dbReference type="NCBI Taxonomy" id="1224511"/>
    <lineage>
        <taxon>Bacteria</taxon>
        <taxon>Pseudomonadati</taxon>
        <taxon>Pseudomonadota</taxon>
        <taxon>Betaproteobacteria</taxon>
        <taxon>Burkholderiales</taxon>
        <taxon>Oxalobacteraceae</taxon>
        <taxon>Noviherbaspirillum</taxon>
    </lineage>
</organism>
<comment type="caution">
    <text evidence="15">The sequence shown here is derived from an EMBL/GenBank/DDBJ whole genome shotgun (WGS) entry which is preliminary data.</text>
</comment>
<feature type="signal peptide" evidence="13">
    <location>
        <begin position="1"/>
        <end position="27"/>
    </location>
</feature>
<name>A0ABY1Q8B5_9BURK</name>
<dbReference type="InterPro" id="IPR018044">
    <property type="entry name" value="Peptidase_S11"/>
</dbReference>
<dbReference type="RefSeq" id="WP_283442650.1">
    <property type="nucleotide sequence ID" value="NZ_FXUL01000008.1"/>
</dbReference>
<dbReference type="Pfam" id="PF00768">
    <property type="entry name" value="Peptidase_S11"/>
    <property type="match status" value="1"/>
</dbReference>
<comment type="similarity">
    <text evidence="2 12">Belongs to the peptidase S11 family.</text>
</comment>
<evidence type="ECO:0000256" key="2">
    <source>
        <dbReference type="ARBA" id="ARBA00007164"/>
    </source>
</evidence>
<evidence type="ECO:0000256" key="13">
    <source>
        <dbReference type="SAM" id="SignalP"/>
    </source>
</evidence>
<dbReference type="Gene3D" id="3.40.710.10">
    <property type="entry name" value="DD-peptidase/beta-lactamase superfamily"/>
    <property type="match status" value="1"/>
</dbReference>
<evidence type="ECO:0000256" key="7">
    <source>
        <dbReference type="ARBA" id="ARBA00022801"/>
    </source>
</evidence>
<dbReference type="InterPro" id="IPR001967">
    <property type="entry name" value="Peptidase_S11_N"/>
</dbReference>
<keyword evidence="5" id="KW-0645">Protease</keyword>
<comment type="pathway">
    <text evidence="1">Cell wall biogenesis; peptidoglycan biosynthesis.</text>
</comment>
<keyword evidence="7" id="KW-0378">Hydrolase</keyword>
<proteinExistence type="inferred from homology"/>
<keyword evidence="8" id="KW-0133">Cell shape</keyword>
<keyword evidence="10" id="KW-0961">Cell wall biogenesis/degradation</keyword>
<keyword evidence="9" id="KW-0573">Peptidoglycan synthesis</keyword>
<dbReference type="InterPro" id="IPR037167">
    <property type="entry name" value="Peptidase_S11_C_sf"/>
</dbReference>
<sequence length="404" mass="42923">MLPSSLTRLTASAFASTLLVLTLPATAAPTAAQPAAPAAPAAAPASALPPVQAQTWALYDPAAGKMLAAYEAEKRIIPASLTKVLTGYIVSEALRDKKLNPDQMVNVSLNAYRVDKSSSKMYIDPKVPVSIKDLLYGLIIQSGNDAAVQLAEAVSGTEEAFASVMNKKAAELGMKASHFENASGLPGAQHYSTSEDLAVLAARVIKDYPEDYKIYAIKNWAYNKINQGNRNLLLYTDPTVDGMKTGHVKESGYNLIASAKRPSGAGDYRLIAVVTGSASAKSRAADAEKLLSWGYANFESVKLAGKDAVVGTPVVWKGMQKSVKAGYADDRYETVAKGTGDKMKTEVVMQDKLMAPLAKGTKIGVAKVSYNGKPLAEIPVVALEEVSQAGFFARLIDTVKLWFA</sequence>
<evidence type="ECO:0000256" key="3">
    <source>
        <dbReference type="ARBA" id="ARBA00012448"/>
    </source>
</evidence>
<dbReference type="Gene3D" id="2.60.410.10">
    <property type="entry name" value="D-Ala-D-Ala carboxypeptidase, C-terminal domain"/>
    <property type="match status" value="1"/>
</dbReference>
<dbReference type="PANTHER" id="PTHR21581">
    <property type="entry name" value="D-ALANYL-D-ALANINE CARBOXYPEPTIDASE"/>
    <property type="match status" value="1"/>
</dbReference>
<dbReference type="EMBL" id="FXUL01000008">
    <property type="protein sequence ID" value="SMP62533.1"/>
    <property type="molecule type" value="Genomic_DNA"/>
</dbReference>
<evidence type="ECO:0000256" key="9">
    <source>
        <dbReference type="ARBA" id="ARBA00022984"/>
    </source>
</evidence>
<evidence type="ECO:0000256" key="4">
    <source>
        <dbReference type="ARBA" id="ARBA00022645"/>
    </source>
</evidence>
<evidence type="ECO:0000256" key="5">
    <source>
        <dbReference type="ARBA" id="ARBA00022670"/>
    </source>
</evidence>
<reference evidence="15 16" key="1">
    <citation type="submission" date="2017-05" db="EMBL/GenBank/DDBJ databases">
        <authorList>
            <person name="Varghese N."/>
            <person name="Submissions S."/>
        </authorList>
    </citation>
    <scope>NUCLEOTIDE SEQUENCE [LARGE SCALE GENOMIC DNA]</scope>
    <source>
        <strain evidence="15 16">DSM 26001</strain>
    </source>
</reference>
<accession>A0ABY1Q8B5</accession>
<dbReference type="PRINTS" id="PR00725">
    <property type="entry name" value="DADACBPTASE1"/>
</dbReference>
<dbReference type="SUPFAM" id="SSF56601">
    <property type="entry name" value="beta-lactamase/transpeptidase-like"/>
    <property type="match status" value="1"/>
</dbReference>
<protein>
    <recommendedName>
        <fullName evidence="3">serine-type D-Ala-D-Ala carboxypeptidase</fullName>
        <ecNumber evidence="3">3.4.16.4</ecNumber>
    </recommendedName>
</protein>
<dbReference type="Proteomes" id="UP001158049">
    <property type="component" value="Unassembled WGS sequence"/>
</dbReference>